<comment type="caution">
    <text evidence="1">The sequence shown here is derived from an EMBL/GenBank/DDBJ whole genome shotgun (WGS) entry which is preliminary data.</text>
</comment>
<name>A0ABM8PL05_9HYPH</name>
<protein>
    <submittedName>
        <fullName evidence="1">Uncharacterized protein</fullName>
    </submittedName>
</protein>
<proteinExistence type="predicted"/>
<sequence length="76" mass="8059">MSSDLHRYTLSRNLVRISGCGYRENIATGRSDATPSAASAISPRIRIATTGRRTLSLPLPIRMLVAPASPPAPTAV</sequence>
<keyword evidence="2" id="KW-1185">Reference proteome</keyword>
<reference evidence="1 2" key="1">
    <citation type="submission" date="2020-11" db="EMBL/GenBank/DDBJ databases">
        <authorList>
            <person name="Lassalle F."/>
        </authorList>
    </citation>
    <scope>NUCLEOTIDE SEQUENCE [LARGE SCALE GENOMIC DNA]</scope>
    <source>
        <strain evidence="1 2">AB21</strain>
    </source>
</reference>
<organism evidence="1 2">
    <name type="scientific">Pseudorhizobium halotolerans</name>
    <dbReference type="NCBI Taxonomy" id="1233081"/>
    <lineage>
        <taxon>Bacteria</taxon>
        <taxon>Pseudomonadati</taxon>
        <taxon>Pseudomonadota</taxon>
        <taxon>Alphaproteobacteria</taxon>
        <taxon>Hyphomicrobiales</taxon>
        <taxon>Rhizobiaceae</taxon>
        <taxon>Rhizobium/Agrobacterium group</taxon>
        <taxon>Pseudorhizobium</taxon>
    </lineage>
</organism>
<accession>A0ABM8PL05</accession>
<gene>
    <name evidence="1" type="ORF">RHAB21_02430</name>
</gene>
<evidence type="ECO:0000313" key="1">
    <source>
        <dbReference type="EMBL" id="CAD7035695.1"/>
    </source>
</evidence>
<dbReference type="EMBL" id="CABFWE030000005">
    <property type="protein sequence ID" value="CAD7035695.1"/>
    <property type="molecule type" value="Genomic_DNA"/>
</dbReference>
<dbReference type="Proteomes" id="UP000601041">
    <property type="component" value="Unassembled WGS sequence"/>
</dbReference>
<evidence type="ECO:0000313" key="2">
    <source>
        <dbReference type="Proteomes" id="UP000601041"/>
    </source>
</evidence>